<sequence>MSTDIKCESLLGTLNQIHLRPFSIQSFNASVQYQMNLPLVRIEFHPVYNYSFEMKYNGHTYIMEQHKLECEYNVFNEHFYRIHHDDVERC</sequence>
<reference evidence="1 2" key="2">
    <citation type="journal article" date="2022" name="Mol. Biol. Evol.">
        <title>Comparative Genomics Reveals Insights into the Divergent Evolution of Astigmatic Mites and Household Pest Adaptations.</title>
        <authorList>
            <person name="Xiong Q."/>
            <person name="Wan A.T."/>
            <person name="Liu X."/>
            <person name="Fung C.S."/>
            <person name="Xiao X."/>
            <person name="Malainual N."/>
            <person name="Hou J."/>
            <person name="Wang L."/>
            <person name="Wang M."/>
            <person name="Yang K.Y."/>
            <person name="Cui Y."/>
            <person name="Leung E.L."/>
            <person name="Nong W."/>
            <person name="Shin S.K."/>
            <person name="Au S.W."/>
            <person name="Jeong K.Y."/>
            <person name="Chew F.T."/>
            <person name="Hui J.H."/>
            <person name="Leung T.F."/>
            <person name="Tungtrongchitr A."/>
            <person name="Zhong N."/>
            <person name="Liu Z."/>
            <person name="Tsui S.K."/>
        </authorList>
    </citation>
    <scope>NUCLEOTIDE SEQUENCE [LARGE SCALE GENOMIC DNA]</scope>
    <source>
        <strain evidence="1">Derp</strain>
    </source>
</reference>
<evidence type="ECO:0000313" key="1">
    <source>
        <dbReference type="EMBL" id="KAH9416042.1"/>
    </source>
</evidence>
<reference evidence="1 2" key="1">
    <citation type="journal article" date="2018" name="J. Allergy Clin. Immunol.">
        <title>High-quality assembly of Dermatophagoides pteronyssinus genome and transcriptome reveals a wide range of novel allergens.</title>
        <authorList>
            <person name="Liu X.Y."/>
            <person name="Yang K.Y."/>
            <person name="Wang M.Q."/>
            <person name="Kwok J.S."/>
            <person name="Zeng X."/>
            <person name="Yang Z."/>
            <person name="Xiao X.J."/>
            <person name="Lau C.P."/>
            <person name="Li Y."/>
            <person name="Huang Z.M."/>
            <person name="Ba J.G."/>
            <person name="Yim A.K."/>
            <person name="Ouyang C.Y."/>
            <person name="Ngai S.M."/>
            <person name="Chan T.F."/>
            <person name="Leung E.L."/>
            <person name="Liu L."/>
            <person name="Liu Z.G."/>
            <person name="Tsui S.K."/>
        </authorList>
    </citation>
    <scope>NUCLEOTIDE SEQUENCE [LARGE SCALE GENOMIC DNA]</scope>
    <source>
        <strain evidence="1">Derp</strain>
    </source>
</reference>
<gene>
    <name evidence="1" type="ORF">DERP_000538</name>
</gene>
<protein>
    <submittedName>
        <fullName evidence="1">Uncharacterized protein</fullName>
    </submittedName>
</protein>
<keyword evidence="2" id="KW-1185">Reference proteome</keyword>
<name>A0ABQ8J0J0_DERPT</name>
<evidence type="ECO:0000313" key="2">
    <source>
        <dbReference type="Proteomes" id="UP000887458"/>
    </source>
</evidence>
<organism evidence="1 2">
    <name type="scientific">Dermatophagoides pteronyssinus</name>
    <name type="common">European house dust mite</name>
    <dbReference type="NCBI Taxonomy" id="6956"/>
    <lineage>
        <taxon>Eukaryota</taxon>
        <taxon>Metazoa</taxon>
        <taxon>Ecdysozoa</taxon>
        <taxon>Arthropoda</taxon>
        <taxon>Chelicerata</taxon>
        <taxon>Arachnida</taxon>
        <taxon>Acari</taxon>
        <taxon>Acariformes</taxon>
        <taxon>Sarcoptiformes</taxon>
        <taxon>Astigmata</taxon>
        <taxon>Psoroptidia</taxon>
        <taxon>Analgoidea</taxon>
        <taxon>Pyroglyphidae</taxon>
        <taxon>Dermatophagoidinae</taxon>
        <taxon>Dermatophagoides</taxon>
    </lineage>
</organism>
<accession>A0ABQ8J0J0</accession>
<dbReference type="Proteomes" id="UP000887458">
    <property type="component" value="Unassembled WGS sequence"/>
</dbReference>
<proteinExistence type="predicted"/>
<dbReference type="EMBL" id="NJHN03000095">
    <property type="protein sequence ID" value="KAH9416042.1"/>
    <property type="molecule type" value="Genomic_DNA"/>
</dbReference>
<comment type="caution">
    <text evidence="1">The sequence shown here is derived from an EMBL/GenBank/DDBJ whole genome shotgun (WGS) entry which is preliminary data.</text>
</comment>